<dbReference type="PANTHER" id="PTHR30489:SF0">
    <property type="entry name" value="LIPOPROTEIN-RELEASING SYSTEM TRANSMEMBRANE PROTEIN LOLE"/>
    <property type="match status" value="1"/>
</dbReference>
<evidence type="ECO:0000259" key="8">
    <source>
        <dbReference type="Pfam" id="PF02687"/>
    </source>
</evidence>
<dbReference type="PANTHER" id="PTHR30489">
    <property type="entry name" value="LIPOPROTEIN-RELEASING SYSTEM TRANSMEMBRANE PROTEIN LOLE"/>
    <property type="match status" value="1"/>
</dbReference>
<dbReference type="Pfam" id="PF02687">
    <property type="entry name" value="FtsX"/>
    <property type="match status" value="2"/>
</dbReference>
<organism evidence="9 10">
    <name type="scientific">Keguizhuia sedimenti</name>
    <dbReference type="NCBI Taxonomy" id="3064264"/>
    <lineage>
        <taxon>Bacteria</taxon>
        <taxon>Pseudomonadati</taxon>
        <taxon>Pseudomonadota</taxon>
        <taxon>Betaproteobacteria</taxon>
        <taxon>Burkholderiales</taxon>
        <taxon>Oxalobacteraceae</taxon>
        <taxon>Keguizhuia</taxon>
    </lineage>
</organism>
<reference evidence="9 10" key="1">
    <citation type="submission" date="2023-08" db="EMBL/GenBank/DDBJ databases">
        <title>Oxalobacteraceae gen .nov., isolated from river sludge outside the plant.</title>
        <authorList>
            <person name="Zhao S.Y."/>
        </authorList>
    </citation>
    <scope>NUCLEOTIDE SEQUENCE [LARGE SCALE GENOMIC DNA]</scope>
    <source>
        <strain evidence="9 10">R-40</strain>
    </source>
</reference>
<dbReference type="Proteomes" id="UP001225596">
    <property type="component" value="Unassembled WGS sequence"/>
</dbReference>
<keyword evidence="4 7" id="KW-0812">Transmembrane</keyword>
<evidence type="ECO:0000256" key="6">
    <source>
        <dbReference type="ARBA" id="ARBA00023136"/>
    </source>
</evidence>
<gene>
    <name evidence="9" type="ORF">Q8A64_10085</name>
</gene>
<comment type="similarity">
    <text evidence="2">Belongs to the ABC-4 integral membrane protein family. LolC/E subfamily.</text>
</comment>
<feature type="transmembrane region" description="Helical" evidence="7">
    <location>
        <begin position="361"/>
        <end position="385"/>
    </location>
</feature>
<feature type="transmembrane region" description="Helical" evidence="7">
    <location>
        <begin position="21"/>
        <end position="41"/>
    </location>
</feature>
<keyword evidence="3" id="KW-1003">Cell membrane</keyword>
<feature type="transmembrane region" description="Helical" evidence="7">
    <location>
        <begin position="707"/>
        <end position="736"/>
    </location>
</feature>
<evidence type="ECO:0000256" key="7">
    <source>
        <dbReference type="SAM" id="Phobius"/>
    </source>
</evidence>
<name>A0ABU1BPA8_9BURK</name>
<dbReference type="InterPro" id="IPR003838">
    <property type="entry name" value="ABC3_permease_C"/>
</dbReference>
<proteinExistence type="inferred from homology"/>
<evidence type="ECO:0000256" key="1">
    <source>
        <dbReference type="ARBA" id="ARBA00004651"/>
    </source>
</evidence>
<keyword evidence="10" id="KW-1185">Reference proteome</keyword>
<dbReference type="EMBL" id="JAUYVH010000005">
    <property type="protein sequence ID" value="MDQ9170757.1"/>
    <property type="molecule type" value="Genomic_DNA"/>
</dbReference>
<evidence type="ECO:0000256" key="4">
    <source>
        <dbReference type="ARBA" id="ARBA00022692"/>
    </source>
</evidence>
<dbReference type="InterPro" id="IPR051447">
    <property type="entry name" value="Lipoprotein-release_system"/>
</dbReference>
<evidence type="ECO:0000313" key="10">
    <source>
        <dbReference type="Proteomes" id="UP001225596"/>
    </source>
</evidence>
<comment type="subcellular location">
    <subcellularLocation>
        <location evidence="1">Cell membrane</location>
        <topology evidence="1">Multi-pass membrane protein</topology>
    </subcellularLocation>
</comment>
<evidence type="ECO:0000256" key="3">
    <source>
        <dbReference type="ARBA" id="ARBA00022475"/>
    </source>
</evidence>
<feature type="domain" description="ABC3 transporter permease C-terminal" evidence="8">
    <location>
        <begin position="665"/>
        <end position="778"/>
    </location>
</feature>
<accession>A0ABU1BPA8</accession>
<feature type="transmembrane region" description="Helical" evidence="7">
    <location>
        <begin position="664"/>
        <end position="686"/>
    </location>
</feature>
<sequence length="791" mass="86733">MTTFMIPTLDRKLIRDVWRMRGQAIAIAIVVMCGIASFVTLRGSYEAMLASQASYYEQYRFADVFANVKRAPVTLLGRIQEFPGANEVQGRVVFEATLDVPGLDEPASGRLVSLPIQPGKGLNRVHIRYGRLPQAGNLSEVLVSEAFAQANKLQPGHTIGAIINGRKERLHIVGIAISPEFINEISGSSFPDHRRFGVMWMDHEALSSALNMRDSFNDLSLVLAPKASASQVIERLDKLLAVYGSLGAYARDEQLSHNFLTNELNQTRVSGTVIPAIFLGVVAFLIHNILLRITTLQRAQIALLKSFGYSDTSVGLHYVKFALLTVMLGCLVGIGLGTWLGHGLASIHAEFYHFPRLEFSLSLQTVIASVLIACLSAIFGASLAVMRVLRLAPAEAMHPESPARFRPGPLERLGLQRMIPLVVRMMLRGLERKPLKALLSVLGLSLAVSLMVVGQYSFDALDEVIRLQFRTAQRDDLTVRFNEAKNIGIAENLASLPGVLRVEPYGNAPVKIKFRHRSKKTVIIALPHRRELRRILDENENPVALPHDGIVLTKKFSEILGVRIGDTVDVEFMEGKRKTAAVVVNNIIDEPIGTLTYMDINALSGLLEESVTANGAFLSVDPLHQSALYRKLKEVPAISSLNLREATLESFLATVAENMRINTVVLIVFACAITGGIVYNSARIALSEHAIELASLRILGFTKNEVGAILLGEQAILTVLAIPFGCLLGYGLAGLLSVLLSQELFRIPLVVSTETFLSSVLVLLVSAVLAALMVWRQVQQLNMIEVLKTRE</sequence>
<evidence type="ECO:0000256" key="5">
    <source>
        <dbReference type="ARBA" id="ARBA00022989"/>
    </source>
</evidence>
<comment type="caution">
    <text evidence="9">The sequence shown here is derived from an EMBL/GenBank/DDBJ whole genome shotgun (WGS) entry which is preliminary data.</text>
</comment>
<feature type="transmembrane region" description="Helical" evidence="7">
    <location>
        <begin position="273"/>
        <end position="291"/>
    </location>
</feature>
<evidence type="ECO:0000256" key="2">
    <source>
        <dbReference type="ARBA" id="ARBA00005236"/>
    </source>
</evidence>
<feature type="domain" description="ABC3 transporter permease C-terminal" evidence="8">
    <location>
        <begin position="273"/>
        <end position="392"/>
    </location>
</feature>
<protein>
    <submittedName>
        <fullName evidence="9">FtsX-like permease family protein</fullName>
    </submittedName>
</protein>
<feature type="transmembrane region" description="Helical" evidence="7">
    <location>
        <begin position="756"/>
        <end position="775"/>
    </location>
</feature>
<feature type="transmembrane region" description="Helical" evidence="7">
    <location>
        <begin position="321"/>
        <end position="341"/>
    </location>
</feature>
<dbReference type="RefSeq" id="WP_338436814.1">
    <property type="nucleotide sequence ID" value="NZ_JAUYVH010000005.1"/>
</dbReference>
<keyword evidence="6 7" id="KW-0472">Membrane</keyword>
<feature type="transmembrane region" description="Helical" evidence="7">
    <location>
        <begin position="435"/>
        <end position="458"/>
    </location>
</feature>
<evidence type="ECO:0000313" key="9">
    <source>
        <dbReference type="EMBL" id="MDQ9170757.1"/>
    </source>
</evidence>
<keyword evidence="5 7" id="KW-1133">Transmembrane helix</keyword>